<dbReference type="eggNOG" id="COG0515">
    <property type="taxonomic scope" value="Bacteria"/>
</dbReference>
<dbReference type="AlphaFoldDB" id="A0A024HQB5"/>
<dbReference type="KEGG" id="pkc:PKB_5306"/>
<dbReference type="STRING" id="1301098.PKB_5306"/>
<proteinExistence type="predicted"/>
<evidence type="ECO:0000313" key="1">
    <source>
        <dbReference type="EMBL" id="CDF86618.1"/>
    </source>
</evidence>
<gene>
    <name evidence="1" type="ORF">PKB_5306</name>
</gene>
<keyword evidence="2" id="KW-1185">Reference proteome</keyword>
<accession>A0A024HQB5</accession>
<evidence type="ECO:0000313" key="2">
    <source>
        <dbReference type="Proteomes" id="UP000025241"/>
    </source>
</evidence>
<dbReference type="Proteomes" id="UP000025241">
    <property type="component" value="Chromosome I"/>
</dbReference>
<dbReference type="Pfam" id="PF06293">
    <property type="entry name" value="Kdo"/>
    <property type="match status" value="1"/>
</dbReference>
<protein>
    <submittedName>
        <fullName evidence="1">Putative toluene tolerance protein</fullName>
    </submittedName>
</protein>
<reference evidence="1 2" key="2">
    <citation type="submission" date="2014-05" db="EMBL/GenBank/DDBJ databases">
        <title>Genome sequence of the 3-chlorobenzoate degrading bacterium Pseudomonas knackmussii B13 shows multiple evidence for horizontal gene transfer.</title>
        <authorList>
            <person name="Miyazaki R."/>
            <person name="Bertelli C."/>
            <person name="Falquet L."/>
            <person name="Robinson-Rechavi M."/>
            <person name="Gharib W."/>
            <person name="Roy S."/>
            <person name="Van der Meer J.R."/>
        </authorList>
    </citation>
    <scope>NUCLEOTIDE SEQUENCE [LARGE SCALE GENOMIC DNA]</scope>
    <source>
        <strain evidence="1 2">B13</strain>
    </source>
</reference>
<dbReference type="PATRIC" id="fig|1301098.3.peg.5289"/>
<dbReference type="SUPFAM" id="SSF56112">
    <property type="entry name" value="Protein kinase-like (PK-like)"/>
    <property type="match status" value="1"/>
</dbReference>
<sequence>MQQLALSAYESLRDGAEVLEADRYGDKVLHLADGNFLKLFRRKRLISSAALYPYAQRFADNAQALQRLGIPCPQTIAVYRIPGIARDAVHYEPLPGDTLRQLIAAGDNGNELRAQLGELIATLHDKGVYFRSLHLGNVVRTPEGRLGLIDIADMKARRRPLNRLQRKRNFAHMLRYAAARQWLLADQGAALAAAYLRTSPVRWKAQALAQILSAG</sequence>
<dbReference type="InterPro" id="IPR011009">
    <property type="entry name" value="Kinase-like_dom_sf"/>
</dbReference>
<dbReference type="HOGENOM" id="CLU_112033_0_0_6"/>
<dbReference type="OrthoDB" id="8534453at2"/>
<organism evidence="1 2">
    <name type="scientific">Pseudomonas knackmussii (strain DSM 6978 / CCUG 54928 / LMG 23759 / B13)</name>
    <dbReference type="NCBI Taxonomy" id="1301098"/>
    <lineage>
        <taxon>Bacteria</taxon>
        <taxon>Pseudomonadati</taxon>
        <taxon>Pseudomonadota</taxon>
        <taxon>Gammaproteobacteria</taxon>
        <taxon>Pseudomonadales</taxon>
        <taxon>Pseudomonadaceae</taxon>
        <taxon>Pseudomonas</taxon>
    </lineage>
</organism>
<dbReference type="EMBL" id="HG322950">
    <property type="protein sequence ID" value="CDF86618.1"/>
    <property type="molecule type" value="Genomic_DNA"/>
</dbReference>
<name>A0A024HQB5_PSEKB</name>
<reference evidence="1 2" key="1">
    <citation type="submission" date="2013-03" db="EMBL/GenBank/DDBJ databases">
        <authorList>
            <person name="Linke B."/>
        </authorList>
    </citation>
    <scope>NUCLEOTIDE SEQUENCE [LARGE SCALE GENOMIC DNA]</scope>
    <source>
        <strain evidence="1 2">B13</strain>
    </source>
</reference>
<dbReference type="RefSeq" id="WP_043255838.1">
    <property type="nucleotide sequence ID" value="NZ_HG322950.1"/>
</dbReference>